<evidence type="ECO:0000256" key="1">
    <source>
        <dbReference type="SAM" id="MobiDB-lite"/>
    </source>
</evidence>
<protein>
    <submittedName>
        <fullName evidence="3">Uncharacterized protein</fullName>
    </submittedName>
</protein>
<proteinExistence type="predicted"/>
<dbReference type="WBParaSite" id="MBELARI_LOCUS9874">
    <property type="protein sequence ID" value="MBELARI_LOCUS9874"/>
    <property type="gene ID" value="MBELARI_LOCUS9874"/>
</dbReference>
<feature type="compositionally biased region" description="Polar residues" evidence="1">
    <location>
        <begin position="157"/>
        <end position="178"/>
    </location>
</feature>
<feature type="compositionally biased region" description="Basic and acidic residues" evidence="1">
    <location>
        <begin position="199"/>
        <end position="212"/>
    </location>
</feature>
<sequence length="267" mass="30647">MDFPEYIMNNTSTSSLYLQTFDSADEKPDFHQLLQTLNDQGNHVHPDSEPVTSSEPFLERITRNKKDIRRRCTKCYHTLTKEKGPTYAASRTKRVTTRCSVCKTWLCQWCFENIHPKCGPPRIECGRSAPVMPTPVMGIVDEMLLNRSGEQTDRTPSRNPQKIPSTINDPLQQSSSSRNNEEFDINEFIGTESSSLSKPDAKRPRLDEETPKTEAMNPLFLLLSKKFSQYEREMPDLAEEMESDLLGLLQKYDKEAKSLKKSQMNES</sequence>
<reference evidence="3" key="1">
    <citation type="submission" date="2024-02" db="UniProtKB">
        <authorList>
            <consortium name="WormBaseParasite"/>
        </authorList>
    </citation>
    <scope>IDENTIFICATION</scope>
</reference>
<dbReference type="AlphaFoldDB" id="A0AAF3JCC3"/>
<accession>A0AAF3JCC3</accession>
<evidence type="ECO:0000313" key="3">
    <source>
        <dbReference type="WBParaSite" id="MBELARI_LOCUS9874"/>
    </source>
</evidence>
<name>A0AAF3JCC3_9BILA</name>
<dbReference type="Proteomes" id="UP000887575">
    <property type="component" value="Unassembled WGS sequence"/>
</dbReference>
<feature type="region of interest" description="Disordered" evidence="1">
    <location>
        <begin position="149"/>
        <end position="213"/>
    </location>
</feature>
<evidence type="ECO:0000313" key="2">
    <source>
        <dbReference type="Proteomes" id="UP000887575"/>
    </source>
</evidence>
<organism evidence="2 3">
    <name type="scientific">Mesorhabditis belari</name>
    <dbReference type="NCBI Taxonomy" id="2138241"/>
    <lineage>
        <taxon>Eukaryota</taxon>
        <taxon>Metazoa</taxon>
        <taxon>Ecdysozoa</taxon>
        <taxon>Nematoda</taxon>
        <taxon>Chromadorea</taxon>
        <taxon>Rhabditida</taxon>
        <taxon>Rhabditina</taxon>
        <taxon>Rhabditomorpha</taxon>
        <taxon>Rhabditoidea</taxon>
        <taxon>Rhabditidae</taxon>
        <taxon>Mesorhabditinae</taxon>
        <taxon>Mesorhabditis</taxon>
    </lineage>
</organism>
<keyword evidence="2" id="KW-1185">Reference proteome</keyword>